<dbReference type="AlphaFoldDB" id="A0A2R6ADR4"/>
<sequence length="163" mass="18757">MMDILRPPNNLEKQEILKELNKIGASIPQKYLMCIHELKYAELFIIKDNLLHETVYEISKFHNVYFAGIYGGSFKNKKFKLSLDLAEHLYRLGKLNNTLVVNDRLAAKFLYGKDITLERIADKESLFLILNTKKDVLGIGKTVVGSRVIINLVDKGWYLRRGG</sequence>
<evidence type="ECO:0000259" key="2">
    <source>
        <dbReference type="Pfam" id="PF17833"/>
    </source>
</evidence>
<feature type="domain" description="60S ribosome subunit biogenesis protein NIP7 pre-PUA" evidence="2">
    <location>
        <begin position="6"/>
        <end position="83"/>
    </location>
</feature>
<proteinExistence type="predicted"/>
<dbReference type="InterPro" id="IPR005155">
    <property type="entry name" value="UPF0113_PUA"/>
</dbReference>
<dbReference type="Gene3D" id="2.30.130.10">
    <property type="entry name" value="PUA domain"/>
    <property type="match status" value="1"/>
</dbReference>
<dbReference type="Proteomes" id="UP000240880">
    <property type="component" value="Unassembled WGS sequence"/>
</dbReference>
<reference evidence="3 4" key="1">
    <citation type="submission" date="2017-04" db="EMBL/GenBank/DDBJ databases">
        <title>Novel microbial lineages endemic to geothermal iron-oxide mats fill important gaps in the evolutionary history of Archaea.</title>
        <authorList>
            <person name="Jay Z.J."/>
            <person name="Beam J.P."/>
            <person name="Dlakic M."/>
            <person name="Rusch D.B."/>
            <person name="Kozubal M.A."/>
            <person name="Inskeep W.P."/>
        </authorList>
    </citation>
    <scope>NUCLEOTIDE SEQUENCE [LARGE SCALE GENOMIC DNA]</scope>
    <source>
        <strain evidence="3">OSP_D</strain>
    </source>
</reference>
<evidence type="ECO:0000313" key="3">
    <source>
        <dbReference type="EMBL" id="PSN84520.1"/>
    </source>
</evidence>
<protein>
    <submittedName>
        <fullName evidence="3">Uncharacterized protein</fullName>
    </submittedName>
</protein>
<dbReference type="InterPro" id="IPR036974">
    <property type="entry name" value="PUA_sf"/>
</dbReference>
<feature type="domain" description="UPF0113" evidence="1">
    <location>
        <begin position="100"/>
        <end position="161"/>
    </location>
</feature>
<gene>
    <name evidence="3" type="ORF">B9Q01_00485</name>
</gene>
<dbReference type="GO" id="GO:0003723">
    <property type="term" value="F:RNA binding"/>
    <property type="evidence" value="ECO:0007669"/>
    <property type="project" value="InterPro"/>
</dbReference>
<organism evidence="3 4">
    <name type="scientific">Candidatus Marsarchaeota G1 archaeon OSP_D</name>
    <dbReference type="NCBI Taxonomy" id="1978155"/>
    <lineage>
        <taxon>Archaea</taxon>
        <taxon>Candidatus Marsarchaeota</taxon>
        <taxon>Candidatus Marsarchaeota group 1</taxon>
    </lineage>
</organism>
<dbReference type="EMBL" id="NEXC01000002">
    <property type="protein sequence ID" value="PSN84520.1"/>
    <property type="molecule type" value="Genomic_DNA"/>
</dbReference>
<name>A0A2R6ADR4_9ARCH</name>
<dbReference type="Pfam" id="PF03657">
    <property type="entry name" value="UPF0113"/>
    <property type="match status" value="1"/>
</dbReference>
<dbReference type="Pfam" id="PF17833">
    <property type="entry name" value="pre-PUA_NIP7"/>
    <property type="match status" value="1"/>
</dbReference>
<accession>A0A2R6ADR4</accession>
<evidence type="ECO:0000259" key="1">
    <source>
        <dbReference type="Pfam" id="PF03657"/>
    </source>
</evidence>
<dbReference type="InterPro" id="IPR040598">
    <property type="entry name" value="NIP7_N"/>
</dbReference>
<evidence type="ECO:0000313" key="4">
    <source>
        <dbReference type="Proteomes" id="UP000240880"/>
    </source>
</evidence>
<comment type="caution">
    <text evidence="3">The sequence shown here is derived from an EMBL/GenBank/DDBJ whole genome shotgun (WGS) entry which is preliminary data.</text>
</comment>